<gene>
    <name evidence="1" type="ordered locus">TPEGAU_0376</name>
</gene>
<dbReference type="Proteomes" id="UP000008192">
    <property type="component" value="Chromosome"/>
</dbReference>
<sequence length="317" mass="34908">MLDSTLVPSYTGGGHGCSFVKTSLLLSVCAAAALSGCATGQSDAVTDPLSVLEVSQTETREALMLFVPYNETGASVTIFTPELVARLSKSYRFLRVEAPHSAYTLSPEARERNRLLFSEYEVDGLPFLVLQSAQGDAYFAQRIHSTLSSEQELWALIRSADASRKKVLAARDRVAQTEAAEKAIAIDAFLKTVRYPRSARYDALRKEALQADHENVSGLHGDYMFHLARRRAEKFIKQENLVAAGNAYKDLAQSPFLSASQKQEAWYLTAYTYALSEKVSTEDVVACLRKAVAAHPHAARVAQIKQTIKKLLTERGI</sequence>
<protein>
    <recommendedName>
        <fullName evidence="3">Lipoprotein</fullName>
    </recommendedName>
</protein>
<reference evidence="2" key="1">
    <citation type="journal article" date="2012" name="PLoS Negl. Trop. Dis.">
        <title>Whole genome sequences of three Treponema pallidum ssp. pertenue strains: yaws and syphilis treponemes differ in less than 0.2% of the genome sequence.</title>
        <authorList>
            <person name="Cejkova D."/>
            <person name="Zobanikova M."/>
            <person name="Chen L."/>
            <person name="Pospisilova P."/>
            <person name="Strouhal M."/>
            <person name="Qin X."/>
            <person name="Mikalova L."/>
            <person name="Norris S.J."/>
            <person name="Muzny D.M."/>
            <person name="Gibbs R.A."/>
            <person name="Fulton L.L."/>
            <person name="Sodergren E."/>
            <person name="Weinstock G.M."/>
            <person name="Smajs D."/>
        </authorList>
    </citation>
    <scope>NUCLEOTIDE SEQUENCE [LARGE SCALE GENOMIC DNA]</scope>
    <source>
        <strain evidence="2">Gauthier</strain>
    </source>
</reference>
<dbReference type="KEGG" id="tpg:TPEGAU_0376"/>
<evidence type="ECO:0000313" key="1">
    <source>
        <dbReference type="EMBL" id="AEZ59637.1"/>
    </source>
</evidence>
<name>A0AAU8PRU0_TREPG</name>
<evidence type="ECO:0000313" key="2">
    <source>
        <dbReference type="Proteomes" id="UP000008192"/>
    </source>
</evidence>
<evidence type="ECO:0008006" key="3">
    <source>
        <dbReference type="Google" id="ProtNLM"/>
    </source>
</evidence>
<dbReference type="AlphaFoldDB" id="A0AAU8PRU0"/>
<dbReference type="EMBL" id="CP002376">
    <property type="protein sequence ID" value="AEZ59637.1"/>
    <property type="molecule type" value="Genomic_DNA"/>
</dbReference>
<organism evidence="1 2">
    <name type="scientific">Treponema pallidum subsp. pertenue (strain Gauthier)</name>
    <dbReference type="NCBI Taxonomy" id="491080"/>
    <lineage>
        <taxon>Bacteria</taxon>
        <taxon>Pseudomonadati</taxon>
        <taxon>Spirochaetota</taxon>
        <taxon>Spirochaetia</taxon>
        <taxon>Spirochaetales</taxon>
        <taxon>Treponemataceae</taxon>
        <taxon>Treponema</taxon>
    </lineage>
</organism>
<proteinExistence type="predicted"/>
<accession>A0AAU8PRU0</accession>